<dbReference type="CDD" id="cd00315">
    <property type="entry name" value="Cyt_C5_DNA_methylase"/>
    <property type="match status" value="1"/>
</dbReference>
<keyword evidence="4" id="KW-0680">Restriction system</keyword>
<proteinExistence type="inferred from homology"/>
<dbReference type="PROSITE" id="PS51679">
    <property type="entry name" value="SAM_MT_C5"/>
    <property type="match status" value="1"/>
</dbReference>
<accession>A0AAW5NZ96</accession>
<dbReference type="GO" id="GO:0032259">
    <property type="term" value="P:methylation"/>
    <property type="evidence" value="ECO:0007669"/>
    <property type="project" value="UniProtKB-KW"/>
</dbReference>
<evidence type="ECO:0000256" key="5">
    <source>
        <dbReference type="ARBA" id="ARBA00047422"/>
    </source>
</evidence>
<evidence type="ECO:0000313" key="9">
    <source>
        <dbReference type="EMBL" id="MCS2793844.1"/>
    </source>
</evidence>
<dbReference type="AlphaFoldDB" id="A0AAW5NZ96"/>
<keyword evidence="3 6" id="KW-0949">S-adenosyl-L-methionine</keyword>
<dbReference type="GO" id="GO:0003886">
    <property type="term" value="F:DNA (cytosine-5-)-methyltransferase activity"/>
    <property type="evidence" value="ECO:0007669"/>
    <property type="project" value="UniProtKB-EC"/>
</dbReference>
<dbReference type="GO" id="GO:0009307">
    <property type="term" value="P:DNA restriction-modification system"/>
    <property type="evidence" value="ECO:0007669"/>
    <property type="project" value="UniProtKB-KW"/>
</dbReference>
<dbReference type="InterPro" id="IPR001525">
    <property type="entry name" value="C5_MeTfrase"/>
</dbReference>
<dbReference type="Gene3D" id="3.90.120.10">
    <property type="entry name" value="DNA Methylase, subunit A, domain 2"/>
    <property type="match status" value="1"/>
</dbReference>
<dbReference type="PANTHER" id="PTHR46098:SF1">
    <property type="entry name" value="TRNA (CYTOSINE(38)-C(5))-METHYLTRANSFERASE"/>
    <property type="match status" value="1"/>
</dbReference>
<gene>
    <name evidence="9" type="primary">dcm</name>
    <name evidence="9" type="ORF">NXW97_17875</name>
</gene>
<evidence type="ECO:0000256" key="3">
    <source>
        <dbReference type="ARBA" id="ARBA00022691"/>
    </source>
</evidence>
<dbReference type="EC" id="2.1.1.37" evidence="8"/>
<dbReference type="PANTHER" id="PTHR46098">
    <property type="entry name" value="TRNA (CYTOSINE(38)-C(5))-METHYLTRANSFERASE"/>
    <property type="match status" value="1"/>
</dbReference>
<evidence type="ECO:0000256" key="2">
    <source>
        <dbReference type="ARBA" id="ARBA00022679"/>
    </source>
</evidence>
<comment type="caution">
    <text evidence="9">The sequence shown here is derived from an EMBL/GenBank/DDBJ whole genome shotgun (WGS) entry which is preliminary data.</text>
</comment>
<organism evidence="9 10">
    <name type="scientific">Bacteroides faecis</name>
    <dbReference type="NCBI Taxonomy" id="674529"/>
    <lineage>
        <taxon>Bacteria</taxon>
        <taxon>Pseudomonadati</taxon>
        <taxon>Bacteroidota</taxon>
        <taxon>Bacteroidia</taxon>
        <taxon>Bacteroidales</taxon>
        <taxon>Bacteroidaceae</taxon>
        <taxon>Bacteroides</taxon>
    </lineage>
</organism>
<comment type="similarity">
    <text evidence="6 7">Belongs to the class I-like SAM-binding methyltransferase superfamily. C5-methyltransferase family.</text>
</comment>
<dbReference type="RefSeq" id="WP_258990692.1">
    <property type="nucleotide sequence ID" value="NZ_JANUTS010000001.1"/>
</dbReference>
<sequence length="469" mass="54104">MEKIKVASLFCGCGGMDLGVIGGFSYLGKEYKENPFEIVYAVDNDEYCTKIYNDNFAHKCVVKDVRDIKIEEMPLFDMLIGGFPCQSFSISAQNPPRLGYKDERGMLFFEMVKILKERQPRFFIAENVKGILSANKGKAFPMIMKEFRDAGYTVIHQLLNASEYGVPQKRERVIIVGFRNLEDFRKFHYPMKVRSSERKVLGDVIMTESDNDESLYFSEKAVAGMMAVREKMNKGRAMSLTEPCNTISAHLAKVSLNSTDPVYMVGERYRRFSSREAARIQSFPDSFNFDSVSQIRQYKAIGNAVPPVLMWHVIHSLQKILVVPQVNFAEIKEQYPTSIVENEINDTCLLDIDKTKNVLISLVKADNIEQYLDRSAKVYYTGKKFPSTVALNKLYYFMPYMKSKGIRDLYFIKIARVGTRKEGQPDEDKNDFRLVFEIDFVGQMFDEYKPIKLDIWRTFTDTTIEKIIN</sequence>
<evidence type="ECO:0000256" key="6">
    <source>
        <dbReference type="PROSITE-ProRule" id="PRU01016"/>
    </source>
</evidence>
<evidence type="ECO:0000313" key="10">
    <source>
        <dbReference type="Proteomes" id="UP001204548"/>
    </source>
</evidence>
<dbReference type="PRINTS" id="PR00105">
    <property type="entry name" value="C5METTRFRASE"/>
</dbReference>
<dbReference type="NCBIfam" id="TIGR00675">
    <property type="entry name" value="dcm"/>
    <property type="match status" value="1"/>
</dbReference>
<dbReference type="Proteomes" id="UP001204548">
    <property type="component" value="Unassembled WGS sequence"/>
</dbReference>
<keyword evidence="1 6" id="KW-0489">Methyltransferase</keyword>
<dbReference type="InterPro" id="IPR018117">
    <property type="entry name" value="C5_DNA_meth_AS"/>
</dbReference>
<dbReference type="Pfam" id="PF00145">
    <property type="entry name" value="DNA_methylase"/>
    <property type="match status" value="1"/>
</dbReference>
<dbReference type="PROSITE" id="PS00094">
    <property type="entry name" value="C5_MTASE_1"/>
    <property type="match status" value="1"/>
</dbReference>
<dbReference type="InterPro" id="IPR050750">
    <property type="entry name" value="C5-MTase"/>
</dbReference>
<dbReference type="PROSITE" id="PS00095">
    <property type="entry name" value="C5_MTASE_2"/>
    <property type="match status" value="1"/>
</dbReference>
<evidence type="ECO:0000256" key="7">
    <source>
        <dbReference type="RuleBase" id="RU000416"/>
    </source>
</evidence>
<dbReference type="SUPFAM" id="SSF53335">
    <property type="entry name" value="S-adenosyl-L-methionine-dependent methyltransferases"/>
    <property type="match status" value="1"/>
</dbReference>
<comment type="catalytic activity">
    <reaction evidence="5 8">
        <text>a 2'-deoxycytidine in DNA + S-adenosyl-L-methionine = a 5-methyl-2'-deoxycytidine in DNA + S-adenosyl-L-homocysteine + H(+)</text>
        <dbReference type="Rhea" id="RHEA:13681"/>
        <dbReference type="Rhea" id="RHEA-COMP:11369"/>
        <dbReference type="Rhea" id="RHEA-COMP:11370"/>
        <dbReference type="ChEBI" id="CHEBI:15378"/>
        <dbReference type="ChEBI" id="CHEBI:57856"/>
        <dbReference type="ChEBI" id="CHEBI:59789"/>
        <dbReference type="ChEBI" id="CHEBI:85452"/>
        <dbReference type="ChEBI" id="CHEBI:85454"/>
        <dbReference type="EC" id="2.1.1.37"/>
    </reaction>
</comment>
<evidence type="ECO:0000256" key="4">
    <source>
        <dbReference type="ARBA" id="ARBA00022747"/>
    </source>
</evidence>
<dbReference type="InterPro" id="IPR031303">
    <property type="entry name" value="C5_meth_CS"/>
</dbReference>
<dbReference type="EMBL" id="JANUTS010000001">
    <property type="protein sequence ID" value="MCS2793844.1"/>
    <property type="molecule type" value="Genomic_DNA"/>
</dbReference>
<dbReference type="Gene3D" id="3.40.50.150">
    <property type="entry name" value="Vaccinia Virus protein VP39"/>
    <property type="match status" value="1"/>
</dbReference>
<keyword evidence="2 6" id="KW-0808">Transferase</keyword>
<name>A0AAW5NZ96_9BACE</name>
<evidence type="ECO:0000256" key="8">
    <source>
        <dbReference type="RuleBase" id="RU000417"/>
    </source>
</evidence>
<protein>
    <recommendedName>
        <fullName evidence="8">Cytosine-specific methyltransferase</fullName>
        <ecNumber evidence="8">2.1.1.37</ecNumber>
    </recommendedName>
</protein>
<dbReference type="InterPro" id="IPR029063">
    <property type="entry name" value="SAM-dependent_MTases_sf"/>
</dbReference>
<evidence type="ECO:0000256" key="1">
    <source>
        <dbReference type="ARBA" id="ARBA00022603"/>
    </source>
</evidence>
<reference evidence="9" key="1">
    <citation type="submission" date="2022-08" db="EMBL/GenBank/DDBJ databases">
        <title>Genome Sequencing of Bacteroides fragilis Group Isolates with Nanopore Technology.</title>
        <authorList>
            <person name="Tisza M.J."/>
            <person name="Smith D."/>
            <person name="Dekker J.P."/>
        </authorList>
    </citation>
    <scope>NUCLEOTIDE SEQUENCE</scope>
    <source>
        <strain evidence="9">BFG-351</strain>
    </source>
</reference>
<feature type="active site" evidence="6">
    <location>
        <position position="85"/>
    </location>
</feature>